<protein>
    <recommendedName>
        <fullName evidence="5">Phospholipid/glycerol acyltransferase domain-containing protein</fullName>
    </recommendedName>
</protein>
<keyword evidence="7" id="KW-1185">Reference proteome</keyword>
<dbReference type="PANTHER" id="PTHR10434">
    <property type="entry name" value="1-ACYL-SN-GLYCEROL-3-PHOSPHATE ACYLTRANSFERASE"/>
    <property type="match status" value="1"/>
</dbReference>
<accession>A0A916TTA1</accession>
<dbReference type="SUPFAM" id="SSF56784">
    <property type="entry name" value="HAD-like"/>
    <property type="match status" value="1"/>
</dbReference>
<evidence type="ECO:0000256" key="4">
    <source>
        <dbReference type="SAM" id="MobiDB-lite"/>
    </source>
</evidence>
<reference evidence="6" key="1">
    <citation type="journal article" date="2014" name="Int. J. Syst. Evol. Microbiol.">
        <title>Complete genome sequence of Corynebacterium casei LMG S-19264T (=DSM 44701T), isolated from a smear-ripened cheese.</title>
        <authorList>
            <consortium name="US DOE Joint Genome Institute (JGI-PGF)"/>
            <person name="Walter F."/>
            <person name="Albersmeier A."/>
            <person name="Kalinowski J."/>
            <person name="Ruckert C."/>
        </authorList>
    </citation>
    <scope>NUCLEOTIDE SEQUENCE</scope>
    <source>
        <strain evidence="6">CGMCC 1.15095</strain>
    </source>
</reference>
<evidence type="ECO:0000313" key="7">
    <source>
        <dbReference type="Proteomes" id="UP000608154"/>
    </source>
</evidence>
<organism evidence="6 7">
    <name type="scientific">Novosphingobium endophyticum</name>
    <dbReference type="NCBI Taxonomy" id="1955250"/>
    <lineage>
        <taxon>Bacteria</taxon>
        <taxon>Pseudomonadati</taxon>
        <taxon>Pseudomonadota</taxon>
        <taxon>Alphaproteobacteria</taxon>
        <taxon>Sphingomonadales</taxon>
        <taxon>Sphingomonadaceae</taxon>
        <taxon>Novosphingobium</taxon>
    </lineage>
</organism>
<dbReference type="GO" id="GO:0006654">
    <property type="term" value="P:phosphatidic acid biosynthetic process"/>
    <property type="evidence" value="ECO:0007669"/>
    <property type="project" value="TreeGrafter"/>
</dbReference>
<dbReference type="InterPro" id="IPR006385">
    <property type="entry name" value="HAD_hydro_SerB1"/>
</dbReference>
<evidence type="ECO:0000256" key="3">
    <source>
        <dbReference type="ARBA" id="ARBA00023315"/>
    </source>
</evidence>
<sequence>MAETTGREGAKQGGSVSGASDKAAATKPGTVAASEQPGGSKSAKPPRAVAGAATRKSSTRPAAAKNTAKKQPAPAARAKEAAKPAAAKDTAKAKQPAAAAAKAKGSAKPAAKAKPATRSVAKRKSSANPVAPEGGMRDKPAATASAPRSAKAVAKAPKGGSTPKGGKFGLDKVGANLLDPMTYVNAYTGMASKVLTNLVPGVEISHTDVIEQIRQGPQGPDVIAAFDFDGTLIGGYSGSMLFNERKKRKEVSKEEMTESITIMFKTMAKMVEANEMVAHAFSKWEGKSEADMEELGGLIYENTIQDAIFPEMREILQAHRDAGHTIVVATSASRYQAEHAVKALGIEHLLCSELEVKEGKLTGKLAGQTLFGEGKAAAIKAFVEGRACAMANTHFYADGSEEVGLMELVGSPRPVNPRSKLREAAKKNNWPILNLSSRGSAKPMDFLRNIAGMASIGAILQTGLAAGAFTGDKRTIANTVMPAWITTQMKLAGVKMRVSGRENLARRPAVFIFNHRNFYDGMIAAALVRTDYAAIAREEMGQTAVGKLIQKIMPTVLIKRGTGSRGEAAKALRPVVEAMNKEGYSVLLSPEGTRTKGNLNSVGPFKKGAFHMAMAAGVPVVPIVIRNALDIAGRNQGAMRPGIVDVAVLPPVSVADWTAGNMAEKIESVRQMYIDTLNDFPAPDDTE</sequence>
<dbReference type="Pfam" id="PF01553">
    <property type="entry name" value="Acyltransferase"/>
    <property type="match status" value="1"/>
</dbReference>
<dbReference type="NCBIfam" id="TIGR01490">
    <property type="entry name" value="HAD-SF-IB-hyp1"/>
    <property type="match status" value="1"/>
</dbReference>
<dbReference type="Gene3D" id="1.20.1440.100">
    <property type="entry name" value="SG protein - dephosphorylation function"/>
    <property type="match status" value="1"/>
</dbReference>
<gene>
    <name evidence="6" type="ORF">GCM10011494_25350</name>
</gene>
<dbReference type="NCBIfam" id="TIGR01488">
    <property type="entry name" value="HAD-SF-IB"/>
    <property type="match status" value="1"/>
</dbReference>
<dbReference type="InterPro" id="IPR036412">
    <property type="entry name" value="HAD-like_sf"/>
</dbReference>
<name>A0A916TTA1_9SPHN</name>
<dbReference type="CDD" id="cd07989">
    <property type="entry name" value="LPLAT_AGPAT-like"/>
    <property type="match status" value="1"/>
</dbReference>
<dbReference type="InterPro" id="IPR002123">
    <property type="entry name" value="Plipid/glycerol_acylTrfase"/>
</dbReference>
<dbReference type="Proteomes" id="UP000608154">
    <property type="component" value="Unassembled WGS sequence"/>
</dbReference>
<dbReference type="GO" id="GO:0003841">
    <property type="term" value="F:1-acylglycerol-3-phosphate O-acyltransferase activity"/>
    <property type="evidence" value="ECO:0007669"/>
    <property type="project" value="TreeGrafter"/>
</dbReference>
<dbReference type="InterPro" id="IPR023214">
    <property type="entry name" value="HAD_sf"/>
</dbReference>
<feature type="region of interest" description="Disordered" evidence="4">
    <location>
        <begin position="1"/>
        <end position="169"/>
    </location>
</feature>
<dbReference type="SUPFAM" id="SSF69593">
    <property type="entry name" value="Glycerol-3-phosphate (1)-acyltransferase"/>
    <property type="match status" value="1"/>
</dbReference>
<comment type="pathway">
    <text evidence="1">Lipid metabolism.</text>
</comment>
<evidence type="ECO:0000256" key="1">
    <source>
        <dbReference type="ARBA" id="ARBA00005189"/>
    </source>
</evidence>
<feature type="domain" description="Phospholipid/glycerol acyltransferase" evidence="5">
    <location>
        <begin position="509"/>
        <end position="628"/>
    </location>
</feature>
<evidence type="ECO:0000313" key="6">
    <source>
        <dbReference type="EMBL" id="GGC05679.1"/>
    </source>
</evidence>
<dbReference type="Pfam" id="PF12710">
    <property type="entry name" value="HAD"/>
    <property type="match status" value="1"/>
</dbReference>
<keyword evidence="2" id="KW-0808">Transferase</keyword>
<reference evidence="6" key="2">
    <citation type="submission" date="2020-09" db="EMBL/GenBank/DDBJ databases">
        <authorList>
            <person name="Sun Q."/>
            <person name="Zhou Y."/>
        </authorList>
    </citation>
    <scope>NUCLEOTIDE SEQUENCE</scope>
    <source>
        <strain evidence="6">CGMCC 1.15095</strain>
    </source>
</reference>
<keyword evidence="3" id="KW-0012">Acyltransferase</keyword>
<evidence type="ECO:0000256" key="2">
    <source>
        <dbReference type="ARBA" id="ARBA00022679"/>
    </source>
</evidence>
<feature type="compositionally biased region" description="Basic and acidic residues" evidence="4">
    <location>
        <begin position="1"/>
        <end position="10"/>
    </location>
</feature>
<evidence type="ECO:0000259" key="5">
    <source>
        <dbReference type="SMART" id="SM00563"/>
    </source>
</evidence>
<proteinExistence type="predicted"/>
<dbReference type="PANTHER" id="PTHR10434:SF66">
    <property type="entry name" value="PHOSPHOLIPID_GLYCEROL ACYLTRANSFERASE DOMAIN-CONTAINING PROTEIN"/>
    <property type="match status" value="1"/>
</dbReference>
<feature type="compositionally biased region" description="Low complexity" evidence="4">
    <location>
        <begin position="141"/>
        <end position="158"/>
    </location>
</feature>
<dbReference type="AlphaFoldDB" id="A0A916TTA1"/>
<dbReference type="Gene3D" id="3.40.50.1000">
    <property type="entry name" value="HAD superfamily/HAD-like"/>
    <property type="match status" value="1"/>
</dbReference>
<comment type="caution">
    <text evidence="6">The sequence shown here is derived from an EMBL/GenBank/DDBJ whole genome shotgun (WGS) entry which is preliminary data.</text>
</comment>
<dbReference type="EMBL" id="BMHK01000016">
    <property type="protein sequence ID" value="GGC05679.1"/>
    <property type="molecule type" value="Genomic_DNA"/>
</dbReference>
<feature type="compositionally biased region" description="Low complexity" evidence="4">
    <location>
        <begin position="83"/>
        <end position="116"/>
    </location>
</feature>
<dbReference type="SMART" id="SM00563">
    <property type="entry name" value="PlsC"/>
    <property type="match status" value="1"/>
</dbReference>